<keyword evidence="3" id="KW-1185">Reference proteome</keyword>
<dbReference type="CDD" id="cd00096">
    <property type="entry name" value="Ig"/>
    <property type="match status" value="1"/>
</dbReference>
<feature type="non-terminal residue" evidence="2">
    <location>
        <position position="1"/>
    </location>
</feature>
<accession>A0ABD0YF19</accession>
<name>A0ABD0YF19_9HEMI</name>
<feature type="domain" description="Ig-like" evidence="1">
    <location>
        <begin position="15"/>
        <end position="64"/>
    </location>
</feature>
<gene>
    <name evidence="2" type="ORF">AAG570_012849</name>
</gene>
<organism evidence="2 3">
    <name type="scientific">Ranatra chinensis</name>
    <dbReference type="NCBI Taxonomy" id="642074"/>
    <lineage>
        <taxon>Eukaryota</taxon>
        <taxon>Metazoa</taxon>
        <taxon>Ecdysozoa</taxon>
        <taxon>Arthropoda</taxon>
        <taxon>Hexapoda</taxon>
        <taxon>Insecta</taxon>
        <taxon>Pterygota</taxon>
        <taxon>Neoptera</taxon>
        <taxon>Paraneoptera</taxon>
        <taxon>Hemiptera</taxon>
        <taxon>Heteroptera</taxon>
        <taxon>Panheteroptera</taxon>
        <taxon>Nepomorpha</taxon>
        <taxon>Nepidae</taxon>
        <taxon>Ranatrinae</taxon>
        <taxon>Ranatra</taxon>
    </lineage>
</organism>
<evidence type="ECO:0000313" key="2">
    <source>
        <dbReference type="EMBL" id="KAL1129905.1"/>
    </source>
</evidence>
<proteinExistence type="predicted"/>
<dbReference type="Pfam" id="PF00047">
    <property type="entry name" value="ig"/>
    <property type="match status" value="1"/>
</dbReference>
<comment type="caution">
    <text evidence="2">The sequence shown here is derived from an EMBL/GenBank/DDBJ whole genome shotgun (WGS) entry which is preliminary data.</text>
</comment>
<dbReference type="InterPro" id="IPR013783">
    <property type="entry name" value="Ig-like_fold"/>
</dbReference>
<evidence type="ECO:0000313" key="3">
    <source>
        <dbReference type="Proteomes" id="UP001558652"/>
    </source>
</evidence>
<protein>
    <recommendedName>
        <fullName evidence="1">Ig-like domain-containing protein</fullName>
    </recommendedName>
</protein>
<dbReference type="EMBL" id="JBFDAA010000008">
    <property type="protein sequence ID" value="KAL1129905.1"/>
    <property type="molecule type" value="Genomic_DNA"/>
</dbReference>
<dbReference type="InterPro" id="IPR007110">
    <property type="entry name" value="Ig-like_dom"/>
</dbReference>
<dbReference type="InterPro" id="IPR013151">
    <property type="entry name" value="Immunoglobulin_dom"/>
</dbReference>
<evidence type="ECO:0000259" key="1">
    <source>
        <dbReference type="PROSITE" id="PS50835"/>
    </source>
</evidence>
<dbReference type="AlphaFoldDB" id="A0ABD0YF19"/>
<dbReference type="Gene3D" id="2.60.40.10">
    <property type="entry name" value="Immunoglobulins"/>
    <property type="match status" value="1"/>
</dbReference>
<sequence>SLDARDRAVGEGSHWSKEPRANLSLETFQSRLTIQPARETDSGQYKCRIDFHRSPTRNSIINLTVVGEFLFKLLHFFVRKIQVKSNYKSVQKTGVRGWLLPNLQILLAKTGYCEYIEEWRASVALI</sequence>
<reference evidence="2 3" key="1">
    <citation type="submission" date="2024-07" db="EMBL/GenBank/DDBJ databases">
        <title>Chromosome-level genome assembly of the water stick insect Ranatra chinensis (Heteroptera: Nepidae).</title>
        <authorList>
            <person name="Liu X."/>
        </authorList>
    </citation>
    <scope>NUCLEOTIDE SEQUENCE [LARGE SCALE GENOMIC DNA]</scope>
    <source>
        <strain evidence="2">Cailab_2021Rc</strain>
        <tissue evidence="2">Muscle</tissue>
    </source>
</reference>
<dbReference type="SUPFAM" id="SSF48726">
    <property type="entry name" value="Immunoglobulin"/>
    <property type="match status" value="1"/>
</dbReference>
<dbReference type="InterPro" id="IPR036179">
    <property type="entry name" value="Ig-like_dom_sf"/>
</dbReference>
<dbReference type="Proteomes" id="UP001558652">
    <property type="component" value="Unassembled WGS sequence"/>
</dbReference>
<dbReference type="PROSITE" id="PS50835">
    <property type="entry name" value="IG_LIKE"/>
    <property type="match status" value="1"/>
</dbReference>